<name>A0AA36CIU4_9BILA</name>
<feature type="short sequence motif" description="GXSXG" evidence="7">
    <location>
        <begin position="470"/>
        <end position="474"/>
    </location>
</feature>
<dbReference type="GO" id="GO:0005739">
    <property type="term" value="C:mitochondrion"/>
    <property type="evidence" value="ECO:0007669"/>
    <property type="project" value="TreeGrafter"/>
</dbReference>
<dbReference type="PROSITE" id="PS50297">
    <property type="entry name" value="ANK_REP_REGION"/>
    <property type="match status" value="1"/>
</dbReference>
<dbReference type="PROSITE" id="PS51635">
    <property type="entry name" value="PNPLA"/>
    <property type="match status" value="1"/>
</dbReference>
<dbReference type="SUPFAM" id="SSF52151">
    <property type="entry name" value="FabD/lysophospholipase-like"/>
    <property type="match status" value="1"/>
</dbReference>
<dbReference type="InterPro" id="IPR036770">
    <property type="entry name" value="Ankyrin_rpt-contain_sf"/>
</dbReference>
<organism evidence="9 10">
    <name type="scientific">Mesorhabditis spiculigera</name>
    <dbReference type="NCBI Taxonomy" id="96644"/>
    <lineage>
        <taxon>Eukaryota</taxon>
        <taxon>Metazoa</taxon>
        <taxon>Ecdysozoa</taxon>
        <taxon>Nematoda</taxon>
        <taxon>Chromadorea</taxon>
        <taxon>Rhabditida</taxon>
        <taxon>Rhabditina</taxon>
        <taxon>Rhabditomorpha</taxon>
        <taxon>Rhabditoidea</taxon>
        <taxon>Rhabditidae</taxon>
        <taxon>Mesorhabditinae</taxon>
        <taxon>Mesorhabditis</taxon>
    </lineage>
</organism>
<protein>
    <recommendedName>
        <fullName evidence="1">phospholipase A2</fullName>
        <ecNumber evidence="1">3.1.1.4</ecNumber>
    </recommendedName>
</protein>
<evidence type="ECO:0000256" key="5">
    <source>
        <dbReference type="ARBA" id="ARBA00023422"/>
    </source>
</evidence>
<feature type="short sequence motif" description="DGA/G" evidence="7">
    <location>
        <begin position="601"/>
        <end position="603"/>
    </location>
</feature>
<keyword evidence="4 7" id="KW-0443">Lipid metabolism</keyword>
<keyword evidence="7" id="KW-0442">Lipid degradation</keyword>
<dbReference type="GO" id="GO:0016042">
    <property type="term" value="P:lipid catabolic process"/>
    <property type="evidence" value="ECO:0007669"/>
    <property type="project" value="UniProtKB-UniRule"/>
</dbReference>
<dbReference type="GO" id="GO:0047499">
    <property type="term" value="F:calcium-independent phospholipase A2 activity"/>
    <property type="evidence" value="ECO:0007669"/>
    <property type="project" value="InterPro"/>
</dbReference>
<evidence type="ECO:0000256" key="1">
    <source>
        <dbReference type="ARBA" id="ARBA00013278"/>
    </source>
</evidence>
<evidence type="ECO:0000256" key="6">
    <source>
        <dbReference type="PROSITE-ProRule" id="PRU00023"/>
    </source>
</evidence>
<dbReference type="SUPFAM" id="SSF48403">
    <property type="entry name" value="Ankyrin repeat"/>
    <property type="match status" value="1"/>
</dbReference>
<keyword evidence="7" id="KW-0378">Hydrolase</keyword>
<evidence type="ECO:0000256" key="3">
    <source>
        <dbReference type="ARBA" id="ARBA00023043"/>
    </source>
</evidence>
<dbReference type="PANTHER" id="PTHR24139:SF35">
    <property type="entry name" value="PNPLA DOMAIN-CONTAINING PROTEIN"/>
    <property type="match status" value="1"/>
</dbReference>
<dbReference type="Pfam" id="PF01734">
    <property type="entry name" value="Patatin"/>
    <property type="match status" value="1"/>
</dbReference>
<feature type="repeat" description="ANK" evidence="6">
    <location>
        <begin position="184"/>
        <end position="209"/>
    </location>
</feature>
<proteinExistence type="predicted"/>
<dbReference type="Gene3D" id="1.25.40.20">
    <property type="entry name" value="Ankyrin repeat-containing domain"/>
    <property type="match status" value="2"/>
</dbReference>
<keyword evidence="10" id="KW-1185">Reference proteome</keyword>
<evidence type="ECO:0000256" key="4">
    <source>
        <dbReference type="ARBA" id="ARBA00023098"/>
    </source>
</evidence>
<feature type="non-terminal residue" evidence="9">
    <location>
        <position position="1"/>
    </location>
</feature>
<dbReference type="InterPro" id="IPR047148">
    <property type="entry name" value="PLPL9"/>
</dbReference>
<feature type="active site" description="Proton acceptor" evidence="7">
    <location>
        <position position="601"/>
    </location>
</feature>
<feature type="domain" description="PNPLA" evidence="8">
    <location>
        <begin position="437"/>
        <end position="614"/>
    </location>
</feature>
<evidence type="ECO:0000256" key="7">
    <source>
        <dbReference type="PROSITE-ProRule" id="PRU01161"/>
    </source>
</evidence>
<keyword evidence="3 6" id="KW-0040">ANK repeat</keyword>
<dbReference type="InterPro" id="IPR002641">
    <property type="entry name" value="PNPLA_dom"/>
</dbReference>
<comment type="caution">
    <text evidence="9">The sequence shown here is derived from an EMBL/GenBank/DDBJ whole genome shotgun (WGS) entry which is preliminary data.</text>
</comment>
<feature type="repeat" description="ANK" evidence="6">
    <location>
        <begin position="325"/>
        <end position="357"/>
    </location>
</feature>
<dbReference type="Proteomes" id="UP001177023">
    <property type="component" value="Unassembled WGS sequence"/>
</dbReference>
<comment type="catalytic activity">
    <reaction evidence="5">
        <text>a 1,2-diacyl-sn-glycero-3-phosphocholine + H2O = a 1-acyl-sn-glycero-3-phosphocholine + a fatty acid + H(+)</text>
        <dbReference type="Rhea" id="RHEA:15801"/>
        <dbReference type="ChEBI" id="CHEBI:15377"/>
        <dbReference type="ChEBI" id="CHEBI:15378"/>
        <dbReference type="ChEBI" id="CHEBI:28868"/>
        <dbReference type="ChEBI" id="CHEBI:57643"/>
        <dbReference type="ChEBI" id="CHEBI:58168"/>
        <dbReference type="EC" id="3.1.1.4"/>
    </reaction>
    <physiologicalReaction direction="left-to-right" evidence="5">
        <dbReference type="Rhea" id="RHEA:15802"/>
    </physiologicalReaction>
</comment>
<evidence type="ECO:0000259" key="8">
    <source>
        <dbReference type="PROSITE" id="PS51635"/>
    </source>
</evidence>
<dbReference type="AlphaFoldDB" id="A0AA36CIU4"/>
<dbReference type="GO" id="GO:2000304">
    <property type="term" value="P:positive regulation of ceramide biosynthetic process"/>
    <property type="evidence" value="ECO:0007669"/>
    <property type="project" value="TreeGrafter"/>
</dbReference>
<dbReference type="Gene3D" id="3.40.1090.10">
    <property type="entry name" value="Cytosolic phospholipase A2 catalytic domain"/>
    <property type="match status" value="1"/>
</dbReference>
<dbReference type="EC" id="3.1.1.4" evidence="1"/>
<evidence type="ECO:0000313" key="10">
    <source>
        <dbReference type="Proteomes" id="UP001177023"/>
    </source>
</evidence>
<comment type="caution">
    <text evidence="7">Lacks conserved residue(s) required for the propagation of feature annotation.</text>
</comment>
<gene>
    <name evidence="9" type="ORF">MSPICULIGERA_LOCUS7341</name>
</gene>
<dbReference type="InterPro" id="IPR002110">
    <property type="entry name" value="Ankyrin_rpt"/>
</dbReference>
<dbReference type="SMART" id="SM00248">
    <property type="entry name" value="ANK"/>
    <property type="match status" value="5"/>
</dbReference>
<dbReference type="PANTHER" id="PTHR24139">
    <property type="entry name" value="CALCIUM-INDEPENDENT PHOSPHOLIPASE A2"/>
    <property type="match status" value="1"/>
</dbReference>
<dbReference type="Pfam" id="PF12796">
    <property type="entry name" value="Ank_2"/>
    <property type="match status" value="1"/>
</dbReference>
<dbReference type="EMBL" id="CATQJA010001844">
    <property type="protein sequence ID" value="CAJ0568830.1"/>
    <property type="molecule type" value="Genomic_DNA"/>
</dbReference>
<dbReference type="PROSITE" id="PS50088">
    <property type="entry name" value="ANK_REPEAT"/>
    <property type="match status" value="2"/>
</dbReference>
<reference evidence="9" key="1">
    <citation type="submission" date="2023-06" db="EMBL/GenBank/DDBJ databases">
        <authorList>
            <person name="Delattre M."/>
        </authorList>
    </citation>
    <scope>NUCLEOTIDE SEQUENCE</scope>
    <source>
        <strain evidence="9">AF72</strain>
    </source>
</reference>
<accession>A0AA36CIU4</accession>
<keyword evidence="2" id="KW-0677">Repeat</keyword>
<sequence>MNFLRTAASLASNSPAAQQLVQNLAGRTAAMFQREAKDLEISTISESALKSLILLDSNAATSLYKNSAGFQVIYRPTRKVLLKTPNEAEGKIMANRLNMLFGGVNEDPLKPLTDADEVHLACALGLVRTLKSSFQQNGLVLVNTPTADPNSAVFPLHIACEHNQYEAAMLCISAGAKPEKLGSRGETAYHVAARSGDLRLMQALLAYNSAEAIRVCVDAEDLHGFTPLQEAIRHENFDGLKKILSDLQACRNAKKQVLGCLVGYQIKNYENWKYIAQLICAPQLDWLIQMNSAGDAVLHLKLEPDVLRVICSYADSGTLELPNGRGMTPLQAAIARDDLAACVCFVSFGADVNKRTQESCIQLALKYASPTILQLLILLGAKMEGNDSQLVNQRDKVYIEQIRKMFSGKLEPSLDAAMRAHLLSENTIRIRDALLNTVPSNKHLAISLDGGGIRGLAEAQMLFELQRILGTSTGSILAIGLALGKSPQDCIRLYLRFKDEVFRGDRPYSEQNLEKCLQNEFKLNGQELRMVDVKKKLLVTAAQTDVSPAEIVVFRSYQLPNEAPKSYKSLGSASELKLWQAARCSSAAPTYFSAPHGCYMDGGLIANNPTSEVLSDIQVIDVLGPNKVKPAAFLSLGTGIPPTRRVGESTPDAGILATLMARLNVTVVHTLHMLTEQISAANGVVVSRSAGFCLAMGIPFFRFSPPLAFDIELDARDDKTLIEMMWTSRNYINTHPDLKKLVEYMQK</sequence>
<feature type="active site" description="Nucleophile" evidence="7">
    <location>
        <position position="472"/>
    </location>
</feature>
<evidence type="ECO:0000313" key="9">
    <source>
        <dbReference type="EMBL" id="CAJ0568830.1"/>
    </source>
</evidence>
<evidence type="ECO:0000256" key="2">
    <source>
        <dbReference type="ARBA" id="ARBA00022737"/>
    </source>
</evidence>
<dbReference type="GO" id="GO:0052816">
    <property type="term" value="F:long-chain fatty acyl-CoA hydrolase activity"/>
    <property type="evidence" value="ECO:0007669"/>
    <property type="project" value="TreeGrafter"/>
</dbReference>
<dbReference type="InterPro" id="IPR016035">
    <property type="entry name" value="Acyl_Trfase/lysoPLipase"/>
</dbReference>